<dbReference type="Proteomes" id="UP001196843">
    <property type="component" value="Unassembled WGS sequence"/>
</dbReference>
<evidence type="ECO:0000313" key="1">
    <source>
        <dbReference type="EMBL" id="MBW9093133.1"/>
    </source>
</evidence>
<proteinExistence type="predicted"/>
<sequence>MATTTKPKTPRIVDLLAELVAELRLANRIQALQLGTTALEHDKGARTTTGEARARVDRRNALRAEIREGLGL</sequence>
<gene>
    <name evidence="1" type="ORF">JNB62_05510</name>
</gene>
<protein>
    <submittedName>
        <fullName evidence="1">Uncharacterized protein</fullName>
    </submittedName>
</protein>
<keyword evidence="2" id="KW-1185">Reference proteome</keyword>
<reference evidence="1 2" key="1">
    <citation type="journal article" date="2021" name="MBio">
        <title>Poor Competitiveness of Bradyrhizobium in Pigeon Pea Root Colonization in Indian Soils.</title>
        <authorList>
            <person name="Chalasani D."/>
            <person name="Basu A."/>
            <person name="Pullabhotla S.V.S.R.N."/>
            <person name="Jorrin B."/>
            <person name="Neal A.L."/>
            <person name="Poole P.S."/>
            <person name="Podile A.R."/>
            <person name="Tkacz A."/>
        </authorList>
    </citation>
    <scope>NUCLEOTIDE SEQUENCE [LARGE SCALE GENOMIC DNA]</scope>
    <source>
        <strain evidence="1 2">HU14</strain>
    </source>
</reference>
<accession>A0ABS7HKB2</accession>
<organism evidence="1 2">
    <name type="scientific">Microbacterium jejuense</name>
    <dbReference type="NCBI Taxonomy" id="1263637"/>
    <lineage>
        <taxon>Bacteria</taxon>
        <taxon>Bacillati</taxon>
        <taxon>Actinomycetota</taxon>
        <taxon>Actinomycetes</taxon>
        <taxon>Micrococcales</taxon>
        <taxon>Microbacteriaceae</taxon>
        <taxon>Microbacterium</taxon>
    </lineage>
</organism>
<dbReference type="RefSeq" id="WP_220299855.1">
    <property type="nucleotide sequence ID" value="NZ_JAEUAW010000003.1"/>
</dbReference>
<name>A0ABS7HKB2_9MICO</name>
<evidence type="ECO:0000313" key="2">
    <source>
        <dbReference type="Proteomes" id="UP001196843"/>
    </source>
</evidence>
<comment type="caution">
    <text evidence="1">The sequence shown here is derived from an EMBL/GenBank/DDBJ whole genome shotgun (WGS) entry which is preliminary data.</text>
</comment>
<dbReference type="EMBL" id="JAEUAW010000003">
    <property type="protein sequence ID" value="MBW9093133.1"/>
    <property type="molecule type" value="Genomic_DNA"/>
</dbReference>